<feature type="chain" id="PRO_5011701618" evidence="1">
    <location>
        <begin position="22"/>
        <end position="246"/>
    </location>
</feature>
<dbReference type="RefSeq" id="WP_244512294.1">
    <property type="nucleotide sequence ID" value="NZ_FNGA01000004.1"/>
</dbReference>
<dbReference type="InterPro" id="IPR011990">
    <property type="entry name" value="TPR-like_helical_dom_sf"/>
</dbReference>
<proteinExistence type="predicted"/>
<dbReference type="Gene3D" id="1.25.40.10">
    <property type="entry name" value="Tetratricopeptide repeat domain"/>
    <property type="match status" value="1"/>
</dbReference>
<evidence type="ECO:0000313" key="2">
    <source>
        <dbReference type="EMBL" id="SDL40177.1"/>
    </source>
</evidence>
<keyword evidence="3" id="KW-1185">Reference proteome</keyword>
<accession>A0A1G9JRK6</accession>
<keyword evidence="1" id="KW-0732">Signal</keyword>
<gene>
    <name evidence="2" type="ORF">SAMN05660337_2924</name>
</gene>
<feature type="signal peptide" evidence="1">
    <location>
        <begin position="1"/>
        <end position="21"/>
    </location>
</feature>
<evidence type="ECO:0000256" key="1">
    <source>
        <dbReference type="SAM" id="SignalP"/>
    </source>
</evidence>
<dbReference type="PROSITE" id="PS51257">
    <property type="entry name" value="PROKAR_LIPOPROTEIN"/>
    <property type="match status" value="1"/>
</dbReference>
<dbReference type="AlphaFoldDB" id="A0A1G9JRK6"/>
<name>A0A1G9JRK6_9BACT</name>
<dbReference type="SUPFAM" id="SSF48452">
    <property type="entry name" value="TPR-like"/>
    <property type="match status" value="1"/>
</dbReference>
<evidence type="ECO:0000313" key="3">
    <source>
        <dbReference type="Proteomes" id="UP000199053"/>
    </source>
</evidence>
<dbReference type="Proteomes" id="UP000199053">
    <property type="component" value="Unassembled WGS sequence"/>
</dbReference>
<dbReference type="EMBL" id="FNGA01000004">
    <property type="protein sequence ID" value="SDL40177.1"/>
    <property type="molecule type" value="Genomic_DNA"/>
</dbReference>
<organism evidence="2 3">
    <name type="scientific">Maridesulfovibrio ferrireducens</name>
    <dbReference type="NCBI Taxonomy" id="246191"/>
    <lineage>
        <taxon>Bacteria</taxon>
        <taxon>Pseudomonadati</taxon>
        <taxon>Thermodesulfobacteriota</taxon>
        <taxon>Desulfovibrionia</taxon>
        <taxon>Desulfovibrionales</taxon>
        <taxon>Desulfovibrionaceae</taxon>
        <taxon>Maridesulfovibrio</taxon>
    </lineage>
</organism>
<sequence length="246" mass="26377">MILSLRIVMIAVLGCFLCSCAAQTGTTAAVPTVEYKTKDVSLWKSCTLKQAESLAASSKDADNLESATCYAWLLESGTVTKTDDAIAGRKVIEAYLKKNPKSGVGHYLSAFLAGKEAQLSPLRGLDLVPVLEQEALLAEKLSPEVDFGGPDRMLGELYLEAPSPPLSVGNLSKSLVHFEKAVKISPDFYLNHLGYGAALLEDGEKAKACVQFSQALKSKSFDKKSLKINTYEKLVGACQKAPAAKK</sequence>
<protein>
    <submittedName>
        <fullName evidence="2">Uncharacterized protein</fullName>
    </submittedName>
</protein>
<reference evidence="3" key="1">
    <citation type="submission" date="2016-10" db="EMBL/GenBank/DDBJ databases">
        <authorList>
            <person name="Varghese N."/>
            <person name="Submissions S."/>
        </authorList>
    </citation>
    <scope>NUCLEOTIDE SEQUENCE [LARGE SCALE GENOMIC DNA]</scope>
    <source>
        <strain evidence="3">DSM 16995</strain>
    </source>
</reference>
<dbReference type="STRING" id="246191.SAMN05660337_2924"/>